<keyword evidence="2" id="KW-0560">Oxidoreductase</keyword>
<evidence type="ECO:0000256" key="3">
    <source>
        <dbReference type="ARBA" id="ARBA00023004"/>
    </source>
</evidence>
<accession>A0A368H2X7</accession>
<evidence type="ECO:0000256" key="2">
    <source>
        <dbReference type="ARBA" id="ARBA00023002"/>
    </source>
</evidence>
<keyword evidence="8" id="KW-1185">Reference proteome</keyword>
<dbReference type="STRING" id="29170.A0A368H2X7"/>
<protein>
    <recommendedName>
        <fullName evidence="6">JmjC domain-containing protein</fullName>
    </recommendedName>
</protein>
<dbReference type="InterPro" id="IPR045063">
    <property type="entry name" value="Dynamin_N"/>
</dbReference>
<dbReference type="OrthoDB" id="5876800at2759"/>
<dbReference type="AlphaFoldDB" id="A0A368H2X7"/>
<dbReference type="EMBL" id="JOJR01000028">
    <property type="protein sequence ID" value="RCN49969.1"/>
    <property type="molecule type" value="Genomic_DNA"/>
</dbReference>
<dbReference type="GO" id="GO:0003924">
    <property type="term" value="F:GTPase activity"/>
    <property type="evidence" value="ECO:0007669"/>
    <property type="project" value="InterPro"/>
</dbReference>
<evidence type="ECO:0000259" key="6">
    <source>
        <dbReference type="PROSITE" id="PS51184"/>
    </source>
</evidence>
<gene>
    <name evidence="7" type="ORF">ANCCAN_04005</name>
</gene>
<keyword evidence="1" id="KW-0479">Metal-binding</keyword>
<evidence type="ECO:0000256" key="1">
    <source>
        <dbReference type="ARBA" id="ARBA00022723"/>
    </source>
</evidence>
<keyword evidence="3" id="KW-0408">Iron</keyword>
<proteinExistence type="predicted"/>
<keyword evidence="5" id="KW-0804">Transcription</keyword>
<evidence type="ECO:0000313" key="8">
    <source>
        <dbReference type="Proteomes" id="UP000252519"/>
    </source>
</evidence>
<dbReference type="InterPro" id="IPR022812">
    <property type="entry name" value="Dynamin"/>
</dbReference>
<dbReference type="PANTHER" id="PTHR23123">
    <property type="entry name" value="PHD/F-BOX CONTAINING PROTEIN"/>
    <property type="match status" value="1"/>
</dbReference>
<dbReference type="SUPFAM" id="SSF52540">
    <property type="entry name" value="P-loop containing nucleoside triphosphate hydrolases"/>
    <property type="match status" value="1"/>
</dbReference>
<dbReference type="GO" id="GO:0016491">
    <property type="term" value="F:oxidoreductase activity"/>
    <property type="evidence" value="ECO:0007669"/>
    <property type="project" value="UniProtKB-KW"/>
</dbReference>
<name>A0A368H2X7_ANCCA</name>
<reference evidence="7 8" key="1">
    <citation type="submission" date="2014-10" db="EMBL/GenBank/DDBJ databases">
        <title>Draft genome of the hookworm Ancylostoma caninum.</title>
        <authorList>
            <person name="Mitreva M."/>
        </authorList>
    </citation>
    <scope>NUCLEOTIDE SEQUENCE [LARGE SCALE GENOMIC DNA]</scope>
    <source>
        <strain evidence="7 8">Baltimore</strain>
    </source>
</reference>
<dbReference type="Pfam" id="PF00350">
    <property type="entry name" value="Dynamin_N"/>
    <property type="match status" value="1"/>
</dbReference>
<dbReference type="GO" id="GO:0005525">
    <property type="term" value="F:GTP binding"/>
    <property type="evidence" value="ECO:0007669"/>
    <property type="project" value="InterPro"/>
</dbReference>
<dbReference type="InterPro" id="IPR027417">
    <property type="entry name" value="P-loop_NTPase"/>
</dbReference>
<dbReference type="Proteomes" id="UP000252519">
    <property type="component" value="Unassembled WGS sequence"/>
</dbReference>
<evidence type="ECO:0000313" key="7">
    <source>
        <dbReference type="EMBL" id="RCN49969.1"/>
    </source>
</evidence>
<keyword evidence="4" id="KW-0805">Transcription regulation</keyword>
<sequence>MSVERCYTDFWYHVLKGQKMLEPCPTNIRLYEEFVNNPEQTGFFGNVVDKCCRVVLNPGTTTIIPSGWIHAVFTPSDSLVFGGNFLHSLRLETVSSQILQSELLNVPFDFHNHFLLNFTLIDLPGLTKVPVGDQPPDFEHQIREIILTFISRETCLILAVTPANSDLATSDALKLAKVIFSMFLRSAGSLASIFFYRRGPPASTSECGGVR</sequence>
<dbReference type="InterPro" id="IPR003347">
    <property type="entry name" value="JmjC_dom"/>
</dbReference>
<dbReference type="Gene3D" id="2.60.120.650">
    <property type="entry name" value="Cupin"/>
    <property type="match status" value="1"/>
</dbReference>
<dbReference type="SUPFAM" id="SSF51197">
    <property type="entry name" value="Clavaminate synthase-like"/>
    <property type="match status" value="1"/>
</dbReference>
<dbReference type="PRINTS" id="PR00195">
    <property type="entry name" value="DYNAMIN"/>
</dbReference>
<feature type="domain" description="JmjC" evidence="6">
    <location>
        <begin position="1"/>
        <end position="102"/>
    </location>
</feature>
<dbReference type="SMART" id="SM00053">
    <property type="entry name" value="DYNc"/>
    <property type="match status" value="1"/>
</dbReference>
<comment type="caution">
    <text evidence="7">The sequence shown here is derived from an EMBL/GenBank/DDBJ whole genome shotgun (WGS) entry which is preliminary data.</text>
</comment>
<organism evidence="7 8">
    <name type="scientific">Ancylostoma caninum</name>
    <name type="common">Dog hookworm</name>
    <dbReference type="NCBI Taxonomy" id="29170"/>
    <lineage>
        <taxon>Eukaryota</taxon>
        <taxon>Metazoa</taxon>
        <taxon>Ecdysozoa</taxon>
        <taxon>Nematoda</taxon>
        <taxon>Chromadorea</taxon>
        <taxon>Rhabditida</taxon>
        <taxon>Rhabditina</taxon>
        <taxon>Rhabditomorpha</taxon>
        <taxon>Strongyloidea</taxon>
        <taxon>Ancylostomatidae</taxon>
        <taxon>Ancylostomatinae</taxon>
        <taxon>Ancylostoma</taxon>
    </lineage>
</organism>
<dbReference type="PROSITE" id="PS51184">
    <property type="entry name" value="JMJC"/>
    <property type="match status" value="1"/>
</dbReference>
<dbReference type="InterPro" id="IPR050690">
    <property type="entry name" value="JHDM1_Histone_Demethylase"/>
</dbReference>
<dbReference type="InterPro" id="IPR001401">
    <property type="entry name" value="Dynamin_GTPase"/>
</dbReference>
<dbReference type="GO" id="GO:0046872">
    <property type="term" value="F:metal ion binding"/>
    <property type="evidence" value="ECO:0007669"/>
    <property type="project" value="UniProtKB-KW"/>
</dbReference>
<evidence type="ECO:0000256" key="5">
    <source>
        <dbReference type="ARBA" id="ARBA00023163"/>
    </source>
</evidence>
<evidence type="ECO:0000256" key="4">
    <source>
        <dbReference type="ARBA" id="ARBA00023015"/>
    </source>
</evidence>